<dbReference type="GO" id="GO:0005525">
    <property type="term" value="F:GTP binding"/>
    <property type="evidence" value="ECO:0007669"/>
    <property type="project" value="UniProtKB-KW"/>
</dbReference>
<evidence type="ECO:0000256" key="9">
    <source>
        <dbReference type="ARBA" id="ARBA00023065"/>
    </source>
</evidence>
<dbReference type="InterPro" id="IPR050860">
    <property type="entry name" value="FeoB_GTPase"/>
</dbReference>
<dbReference type="Proteomes" id="UP000243197">
    <property type="component" value="Chromosome"/>
</dbReference>
<feature type="transmembrane region" description="Helical" evidence="15">
    <location>
        <begin position="444"/>
        <end position="465"/>
    </location>
</feature>
<gene>
    <name evidence="17" type="ORF">JBKA6_1395</name>
</gene>
<feature type="binding site" evidence="13">
    <location>
        <begin position="32"/>
        <end position="36"/>
    </location>
    <ligand>
        <name>GTP</name>
        <dbReference type="ChEBI" id="CHEBI:37565"/>
        <label>1</label>
    </ligand>
</feature>
<dbReference type="GO" id="GO:0015093">
    <property type="term" value="F:ferrous iron transmembrane transporter activity"/>
    <property type="evidence" value="ECO:0007669"/>
    <property type="project" value="UniProtKB-UniRule"/>
</dbReference>
<keyword evidence="8 15" id="KW-0408">Iron</keyword>
<keyword evidence="2 15" id="KW-0813">Transport</keyword>
<keyword evidence="11 15" id="KW-0472">Membrane</keyword>
<evidence type="ECO:0000256" key="12">
    <source>
        <dbReference type="NCBIfam" id="TIGR00437"/>
    </source>
</evidence>
<evidence type="ECO:0000256" key="10">
    <source>
        <dbReference type="ARBA" id="ARBA00023134"/>
    </source>
</evidence>
<keyword evidence="18" id="KW-1185">Reference proteome</keyword>
<feature type="domain" description="FeoB-type G" evidence="16">
    <location>
        <begin position="1"/>
        <end position="165"/>
    </location>
</feature>
<keyword evidence="6 13" id="KW-0547">Nucleotide-binding</keyword>
<evidence type="ECO:0000256" key="15">
    <source>
        <dbReference type="RuleBase" id="RU362098"/>
    </source>
</evidence>
<feature type="transmembrane region" description="Helical" evidence="15">
    <location>
        <begin position="272"/>
        <end position="295"/>
    </location>
</feature>
<sequence>MKISLIGNPNTGKTSLFNKLTGLNQQVVNYPGSTVEKKYGHFTLKNGTDVTIADLPGTYTLEPSSLDEVIVLKEILFLSEDIDLFIVVVDASSIKRNLYIFSQILDIGRPVLMVLNMLDIAKSKGLKVDIEKLKKELNTDIIPINASKGNGIDDIKDYIAQNIFVKSKEPVFDSEKENPEFIEDLKPYFKDKTHYFMWLYCVQQNLISENIPMDIRSDISGVLEKHKRFKFSIRESIKRYQRINDIIKKTVNTSKSEYNLTDKIDASFTHKFYGYIIFFTLLIFIFQCIFSWASYPMDMIDSLFSNVSETLKSILPENSLSNLITEGIIPGISGVIIFIPQIAILFFFISVLEQTGYMSRVVFLLDKFMRKFNLNGKSVVPMISGVACSIPAIMATRNIETQKERLLTIMIVPFMTCSARLPVYAILIGLAVPDKFFFGFNLQGLVLMAMYLVGFFTALIAALILDKFVRSKVTSLFLIEMPSYKIPQISNIFYTVVEKTKSFVVRSGKIIFSISILLWVLGSYGYSDNAHEIVAQQVKDQNLSEEELSREIESYKLENSYIGKMGKFIEPIISPLGYDWKIGIAIITSFSAREVFVGTLTTIYSIGDTEDSDLAIRQRLKKEKNPKTNKPIFSNAVCASLLIFYAFSMQCMSTVAVVRKETNSWKWAIFQVIFMTIYAYISAWITYNIFLLF</sequence>
<dbReference type="Pfam" id="PF02421">
    <property type="entry name" value="FeoB_N"/>
    <property type="match status" value="1"/>
</dbReference>
<keyword evidence="14" id="KW-0479">Metal-binding</keyword>
<dbReference type="InterPro" id="IPR005225">
    <property type="entry name" value="Small_GTP-bd"/>
</dbReference>
<feature type="binding site" evidence="14">
    <location>
        <position position="18"/>
    </location>
    <ligand>
        <name>Mg(2+)</name>
        <dbReference type="ChEBI" id="CHEBI:18420"/>
        <label>2</label>
    </ligand>
</feature>
<evidence type="ECO:0000256" key="11">
    <source>
        <dbReference type="ARBA" id="ARBA00023136"/>
    </source>
</evidence>
<dbReference type="PANTHER" id="PTHR43185:SF1">
    <property type="entry name" value="FE(2+) TRANSPORTER FEOB"/>
    <property type="match status" value="1"/>
</dbReference>
<dbReference type="EMBL" id="AP014564">
    <property type="protein sequence ID" value="BAV95408.1"/>
    <property type="molecule type" value="Genomic_DNA"/>
</dbReference>
<comment type="subcellular location">
    <subcellularLocation>
        <location evidence="15">Cell inner membrane</location>
        <topology evidence="15">Multi-pass membrane protein</topology>
    </subcellularLocation>
    <subcellularLocation>
        <location evidence="1">Cell membrane</location>
        <topology evidence="1">Multi-pass membrane protein</topology>
    </subcellularLocation>
</comment>
<evidence type="ECO:0000256" key="8">
    <source>
        <dbReference type="ARBA" id="ARBA00023004"/>
    </source>
</evidence>
<dbReference type="InterPro" id="IPR006073">
    <property type="entry name" value="GTP-bd"/>
</dbReference>
<feature type="transmembrane region" description="Helical" evidence="15">
    <location>
        <begin position="406"/>
        <end position="432"/>
    </location>
</feature>
<dbReference type="InterPro" id="IPR003373">
    <property type="entry name" value="Fe2_transport_prot-B"/>
</dbReference>
<feature type="binding site" evidence="14">
    <location>
        <position position="21"/>
    </location>
    <ligand>
        <name>Mg(2+)</name>
        <dbReference type="ChEBI" id="CHEBI:18420"/>
        <label>2</label>
    </ligand>
</feature>
<evidence type="ECO:0000256" key="4">
    <source>
        <dbReference type="ARBA" id="ARBA00022496"/>
    </source>
</evidence>
<dbReference type="InterPro" id="IPR011640">
    <property type="entry name" value="Fe2_transport_prot_B_C"/>
</dbReference>
<dbReference type="Pfam" id="PF07664">
    <property type="entry name" value="FeoB_C"/>
    <property type="match status" value="1"/>
</dbReference>
<dbReference type="OrthoDB" id="9809127at2"/>
<dbReference type="SUPFAM" id="SSF52540">
    <property type="entry name" value="P-loop containing nucleoside triphosphate hydrolases"/>
    <property type="match status" value="1"/>
</dbReference>
<dbReference type="InterPro" id="IPR027417">
    <property type="entry name" value="P-loop_NTPase"/>
</dbReference>
<comment type="similarity">
    <text evidence="15">Belongs to the TRAFAC class TrmE-Era-EngA-EngB-Septin-like GTPase superfamily. FeoB GTPase (TC 9.A.8) family.</text>
</comment>
<keyword evidence="10 13" id="KW-0342">GTP-binding</keyword>
<evidence type="ECO:0000313" key="17">
    <source>
        <dbReference type="EMBL" id="BAV95408.1"/>
    </source>
</evidence>
<dbReference type="PRINTS" id="PR00326">
    <property type="entry name" value="GTP1OBG"/>
</dbReference>
<evidence type="ECO:0000256" key="7">
    <source>
        <dbReference type="ARBA" id="ARBA00022989"/>
    </source>
</evidence>
<keyword evidence="5 15" id="KW-0812">Transmembrane</keyword>
<keyword evidence="14" id="KW-0460">Magnesium</keyword>
<dbReference type="NCBIfam" id="TIGR00231">
    <property type="entry name" value="small_GTP"/>
    <property type="match status" value="1"/>
</dbReference>
<evidence type="ECO:0000259" key="16">
    <source>
        <dbReference type="PROSITE" id="PS51711"/>
    </source>
</evidence>
<name>A0A1J1ED13_9FLAO</name>
<dbReference type="GO" id="GO:0046872">
    <property type="term" value="F:metal ion binding"/>
    <property type="evidence" value="ECO:0007669"/>
    <property type="project" value="UniProtKB-KW"/>
</dbReference>
<evidence type="ECO:0000256" key="1">
    <source>
        <dbReference type="ARBA" id="ARBA00004651"/>
    </source>
</evidence>
<accession>A0A1J1ED13</accession>
<keyword evidence="3" id="KW-1003">Cell membrane</keyword>
<evidence type="ECO:0000256" key="14">
    <source>
        <dbReference type="PIRSR" id="PIRSR603373-2"/>
    </source>
</evidence>
<dbReference type="CDD" id="cd01879">
    <property type="entry name" value="FeoB"/>
    <property type="match status" value="1"/>
</dbReference>
<feature type="binding site" evidence="13">
    <location>
        <begin position="7"/>
        <end position="14"/>
    </location>
    <ligand>
        <name>GTP</name>
        <dbReference type="ChEBI" id="CHEBI:37565"/>
        <label>1</label>
    </ligand>
</feature>
<evidence type="ECO:0000256" key="13">
    <source>
        <dbReference type="PIRSR" id="PIRSR603373-1"/>
    </source>
</evidence>
<evidence type="ECO:0000256" key="2">
    <source>
        <dbReference type="ARBA" id="ARBA00022448"/>
    </source>
</evidence>
<keyword evidence="9" id="KW-0406">Ion transport</keyword>
<comment type="caution">
    <text evidence="15">Lacks conserved residue(s) required for the propagation of feature annotation.</text>
</comment>
<feature type="binding site" evidence="13">
    <location>
        <begin position="54"/>
        <end position="57"/>
    </location>
    <ligand>
        <name>GTP</name>
        <dbReference type="ChEBI" id="CHEBI:37565"/>
        <label>1</label>
    </ligand>
</feature>
<dbReference type="Gene3D" id="3.40.50.300">
    <property type="entry name" value="P-loop containing nucleotide triphosphate hydrolases"/>
    <property type="match status" value="1"/>
</dbReference>
<dbReference type="InterPro" id="IPR011642">
    <property type="entry name" value="Gate_dom"/>
</dbReference>
<dbReference type="RefSeq" id="WP_096687173.1">
    <property type="nucleotide sequence ID" value="NZ_AP014564.1"/>
</dbReference>
<dbReference type="GO" id="GO:0005886">
    <property type="term" value="C:plasma membrane"/>
    <property type="evidence" value="ECO:0007669"/>
    <property type="project" value="UniProtKB-SubCell"/>
</dbReference>
<protein>
    <recommendedName>
        <fullName evidence="12 15">Ferrous iron transport protein B</fullName>
    </recommendedName>
</protein>
<dbReference type="AlphaFoldDB" id="A0A1J1ED13"/>
<feature type="transmembrane region" description="Helical" evidence="15">
    <location>
        <begin position="668"/>
        <end position="690"/>
    </location>
</feature>
<evidence type="ECO:0000313" key="18">
    <source>
        <dbReference type="Proteomes" id="UP000243197"/>
    </source>
</evidence>
<dbReference type="NCBIfam" id="TIGR00437">
    <property type="entry name" value="feoB"/>
    <property type="match status" value="1"/>
</dbReference>
<reference evidence="17 18" key="1">
    <citation type="submission" date="2014-03" db="EMBL/GenBank/DDBJ databases">
        <title>complete genome sequence of Flavobacteriaceae bacterium JBKA-6.</title>
        <authorList>
            <person name="Takano T."/>
            <person name="Nakamura Y."/>
            <person name="Takuma S."/>
            <person name="Yasuike M."/>
            <person name="Matsuyama T."/>
            <person name="Sakai T."/>
            <person name="Fujiwara A."/>
            <person name="Kimoto K."/>
            <person name="Fukuda Y."/>
            <person name="Kondo H."/>
            <person name="Hirono I."/>
            <person name="Nakayasu C."/>
        </authorList>
    </citation>
    <scope>NUCLEOTIDE SEQUENCE [LARGE SCALE GENOMIC DNA]</scope>
    <source>
        <strain evidence="17 18">JBKA-6</strain>
    </source>
</reference>
<feature type="transmembrane region" description="Helical" evidence="15">
    <location>
        <begin position="631"/>
        <end position="648"/>
    </location>
</feature>
<keyword evidence="4 15" id="KW-0410">Iron transport</keyword>
<dbReference type="KEGG" id="ise:JBKA6_1395"/>
<keyword evidence="7 15" id="KW-1133">Transmembrane helix</keyword>
<dbReference type="Pfam" id="PF07670">
    <property type="entry name" value="Gate"/>
    <property type="match status" value="2"/>
</dbReference>
<dbReference type="PANTHER" id="PTHR43185">
    <property type="entry name" value="FERROUS IRON TRANSPORT PROTEIN B"/>
    <property type="match status" value="1"/>
</dbReference>
<comment type="function">
    <text evidence="15">Probable transporter of a GTP-driven Fe(2+) uptake system.</text>
</comment>
<evidence type="ECO:0000256" key="5">
    <source>
        <dbReference type="ARBA" id="ARBA00022692"/>
    </source>
</evidence>
<feature type="binding site" evidence="14">
    <location>
        <position position="22"/>
    </location>
    <ligand>
        <name>Mg(2+)</name>
        <dbReference type="ChEBI" id="CHEBI:18420"/>
        <label>1</label>
    </ligand>
</feature>
<feature type="transmembrane region" description="Helical" evidence="15">
    <location>
        <begin position="328"/>
        <end position="352"/>
    </location>
</feature>
<organism evidence="17 18">
    <name type="scientific">Ichthyobacterium seriolicida</name>
    <dbReference type="NCBI Taxonomy" id="242600"/>
    <lineage>
        <taxon>Bacteria</taxon>
        <taxon>Pseudomonadati</taxon>
        <taxon>Bacteroidota</taxon>
        <taxon>Flavobacteriia</taxon>
        <taxon>Flavobacteriales</taxon>
        <taxon>Ichthyobacteriaceae</taxon>
        <taxon>Ichthyobacterium</taxon>
    </lineage>
</organism>
<evidence type="ECO:0000256" key="3">
    <source>
        <dbReference type="ARBA" id="ARBA00022475"/>
    </source>
</evidence>
<proteinExistence type="inferred from homology"/>
<dbReference type="PROSITE" id="PS51711">
    <property type="entry name" value="G_FEOB"/>
    <property type="match status" value="1"/>
</dbReference>
<dbReference type="InterPro" id="IPR030389">
    <property type="entry name" value="G_FEOB_dom"/>
</dbReference>
<feature type="binding site" evidence="13">
    <location>
        <begin position="116"/>
        <end position="119"/>
    </location>
    <ligand>
        <name>GTP</name>
        <dbReference type="ChEBI" id="CHEBI:37565"/>
        <label>4</label>
    </ligand>
</feature>
<evidence type="ECO:0000256" key="6">
    <source>
        <dbReference type="ARBA" id="ARBA00022741"/>
    </source>
</evidence>